<dbReference type="AlphaFoldDB" id="X1SHS6"/>
<proteinExistence type="predicted"/>
<keyword evidence="3 6" id="KW-0812">Transmembrane</keyword>
<feature type="transmembrane region" description="Helical" evidence="6">
    <location>
        <begin position="191"/>
        <end position="210"/>
    </location>
</feature>
<organism evidence="7">
    <name type="scientific">marine sediment metagenome</name>
    <dbReference type="NCBI Taxonomy" id="412755"/>
    <lineage>
        <taxon>unclassified sequences</taxon>
        <taxon>metagenomes</taxon>
        <taxon>ecological metagenomes</taxon>
    </lineage>
</organism>
<dbReference type="GO" id="GO:0015658">
    <property type="term" value="F:branched-chain amino acid transmembrane transporter activity"/>
    <property type="evidence" value="ECO:0007669"/>
    <property type="project" value="InterPro"/>
</dbReference>
<accession>X1SHS6</accession>
<evidence type="ECO:0000313" key="7">
    <source>
        <dbReference type="EMBL" id="GAI92562.1"/>
    </source>
</evidence>
<comment type="subcellular location">
    <subcellularLocation>
        <location evidence="1">Cell membrane</location>
        <topology evidence="1">Multi-pass membrane protein</topology>
    </subcellularLocation>
</comment>
<reference evidence="7" key="1">
    <citation type="journal article" date="2014" name="Front. Microbiol.">
        <title>High frequency of phylogenetically diverse reductive dehalogenase-homologous genes in deep subseafloor sedimentary metagenomes.</title>
        <authorList>
            <person name="Kawai M."/>
            <person name="Futagami T."/>
            <person name="Toyoda A."/>
            <person name="Takaki Y."/>
            <person name="Nishi S."/>
            <person name="Hori S."/>
            <person name="Arai W."/>
            <person name="Tsubouchi T."/>
            <person name="Morono Y."/>
            <person name="Uchiyama I."/>
            <person name="Ito T."/>
            <person name="Fujiyama A."/>
            <person name="Inagaki F."/>
            <person name="Takami H."/>
        </authorList>
    </citation>
    <scope>NUCLEOTIDE SEQUENCE</scope>
    <source>
        <strain evidence="7">Expedition CK06-06</strain>
    </source>
</reference>
<dbReference type="PANTHER" id="PTHR30482:SF10">
    <property type="entry name" value="HIGH-AFFINITY BRANCHED-CHAIN AMINO ACID TRANSPORT PROTEIN BRAE"/>
    <property type="match status" value="1"/>
</dbReference>
<feature type="transmembrane region" description="Helical" evidence="6">
    <location>
        <begin position="94"/>
        <end position="111"/>
    </location>
</feature>
<feature type="transmembrane region" description="Helical" evidence="6">
    <location>
        <begin position="15"/>
        <end position="40"/>
    </location>
</feature>
<evidence type="ECO:0000256" key="3">
    <source>
        <dbReference type="ARBA" id="ARBA00022692"/>
    </source>
</evidence>
<feature type="transmembrane region" description="Helical" evidence="6">
    <location>
        <begin position="132"/>
        <end position="156"/>
    </location>
</feature>
<evidence type="ECO:0000256" key="4">
    <source>
        <dbReference type="ARBA" id="ARBA00022989"/>
    </source>
</evidence>
<evidence type="ECO:0000256" key="5">
    <source>
        <dbReference type="ARBA" id="ARBA00023136"/>
    </source>
</evidence>
<dbReference type="Pfam" id="PF02653">
    <property type="entry name" value="BPD_transp_2"/>
    <property type="match status" value="1"/>
</dbReference>
<dbReference type="PANTHER" id="PTHR30482">
    <property type="entry name" value="HIGH-AFFINITY BRANCHED-CHAIN AMINO ACID TRANSPORT SYSTEM PERMEASE"/>
    <property type="match status" value="1"/>
</dbReference>
<keyword evidence="4 6" id="KW-1133">Transmembrane helix</keyword>
<evidence type="ECO:0000256" key="1">
    <source>
        <dbReference type="ARBA" id="ARBA00004651"/>
    </source>
</evidence>
<name>X1SHS6_9ZZZZ</name>
<protein>
    <recommendedName>
        <fullName evidence="8">Branched-chain amino acid ABC transporter permease</fullName>
    </recommendedName>
</protein>
<feature type="non-terminal residue" evidence="7">
    <location>
        <position position="1"/>
    </location>
</feature>
<evidence type="ECO:0000256" key="6">
    <source>
        <dbReference type="SAM" id="Phobius"/>
    </source>
</evidence>
<feature type="transmembrane region" description="Helical" evidence="6">
    <location>
        <begin position="47"/>
        <end position="67"/>
    </location>
</feature>
<comment type="caution">
    <text evidence="7">The sequence shown here is derived from an EMBL/GenBank/DDBJ whole genome shotgun (WGS) entry which is preliminary data.</text>
</comment>
<evidence type="ECO:0008006" key="8">
    <source>
        <dbReference type="Google" id="ProtNLM"/>
    </source>
</evidence>
<feature type="transmembrane region" description="Helical" evidence="6">
    <location>
        <begin position="162"/>
        <end position="184"/>
    </location>
</feature>
<sequence>YAIGAYTSTILAIELGLPCGICFLAGGIVAAIFAALLILATSRVRGSYFFLISFGFLGVMNTVFMQWRSVTGGASGITNIPPIISGFETVTNNYYIILAFTALAIFIIYLLDRSRFGSELVAIGEAEDLSEVIGINVLGYRVLACAIGALFAGFAGSLFAHYISFIAPTSFPMWTTIYILSWCVIGGVRKVWGPIVGAVLMTFIAEFLRMSGTMQAILYAAALLAAIMAMPDGIIGLVDNLRTRFGKPPPLVRWPRDIADKGIYPP</sequence>
<dbReference type="EMBL" id="BARW01023168">
    <property type="protein sequence ID" value="GAI92562.1"/>
    <property type="molecule type" value="Genomic_DNA"/>
</dbReference>
<keyword evidence="5 6" id="KW-0472">Membrane</keyword>
<dbReference type="CDD" id="cd06581">
    <property type="entry name" value="TM_PBP1_LivM_like"/>
    <property type="match status" value="1"/>
</dbReference>
<feature type="transmembrane region" description="Helical" evidence="6">
    <location>
        <begin position="216"/>
        <end position="238"/>
    </location>
</feature>
<feature type="non-terminal residue" evidence="7">
    <location>
        <position position="266"/>
    </location>
</feature>
<gene>
    <name evidence="7" type="ORF">S12H4_38481</name>
</gene>
<evidence type="ECO:0000256" key="2">
    <source>
        <dbReference type="ARBA" id="ARBA00022475"/>
    </source>
</evidence>
<keyword evidence="2" id="KW-1003">Cell membrane</keyword>
<dbReference type="InterPro" id="IPR043428">
    <property type="entry name" value="LivM-like"/>
</dbReference>
<dbReference type="InterPro" id="IPR001851">
    <property type="entry name" value="ABC_transp_permease"/>
</dbReference>
<dbReference type="GO" id="GO:0005886">
    <property type="term" value="C:plasma membrane"/>
    <property type="evidence" value="ECO:0007669"/>
    <property type="project" value="UniProtKB-SubCell"/>
</dbReference>